<dbReference type="Gene3D" id="3.40.50.12780">
    <property type="entry name" value="N-terminal domain of ligase-like"/>
    <property type="match status" value="1"/>
</dbReference>
<protein>
    <submittedName>
        <fullName evidence="1">Unannotated protein</fullName>
    </submittedName>
</protein>
<name>A0A6J6EAR6_9ZZZZ</name>
<dbReference type="PANTHER" id="PTHR43845:SF1">
    <property type="entry name" value="BLR5969 PROTEIN"/>
    <property type="match status" value="1"/>
</dbReference>
<dbReference type="InterPro" id="IPR045851">
    <property type="entry name" value="AMP-bd_C_sf"/>
</dbReference>
<dbReference type="InterPro" id="IPR042099">
    <property type="entry name" value="ANL_N_sf"/>
</dbReference>
<dbReference type="EMBL" id="CAEZTK010000078">
    <property type="protein sequence ID" value="CAB4573401.1"/>
    <property type="molecule type" value="Genomic_DNA"/>
</dbReference>
<proteinExistence type="predicted"/>
<gene>
    <name evidence="1" type="ORF">UFOPK1643_00905</name>
</gene>
<organism evidence="1">
    <name type="scientific">freshwater metagenome</name>
    <dbReference type="NCBI Taxonomy" id="449393"/>
    <lineage>
        <taxon>unclassified sequences</taxon>
        <taxon>metagenomes</taxon>
        <taxon>ecological metagenomes</taxon>
    </lineage>
</organism>
<dbReference type="Gene3D" id="3.30.300.30">
    <property type="match status" value="1"/>
</dbReference>
<sequence>MYKSPLGDLRKSVDEITSYQDSALAKMTKLISKNHPRYIEKYQELGIDIASIDTLKKLESLPVTEKMELVTTPEKFRLKPEQESSDEYVIWDIVYTAGTSSSPTPIYQTSYDFRGILLAQIRMAEIRGMSNKSRIMNLYPITTHPHGAWLRANHAAAALGCAITSGMSGRDFGSFELTRKTSEIIDLTIHTDPTTLWGVPSYIREVLSQIDQKGLKLPNLDMIAVSGEPCTAAMRESLTELAESVSNTKVIVSDSLGASELQCGLVECTIGAGFHNPAPELFLLEALDEHGKRVPEGEIGSLAITHLDRRGTVLLRYLLGDKVQITYQNCENCGRGGGRIVAHKGREGRFTKIRGNLVNIDELLKVLAEDKSIVEYQVEIHKQVKTDPLSLDELTVRVVPGSACDTKEIAKKVVSAIRITPIVEIVNREQIWGNGTTLKATRILDSRNIG</sequence>
<dbReference type="SUPFAM" id="SSF56801">
    <property type="entry name" value="Acetyl-CoA synthetase-like"/>
    <property type="match status" value="1"/>
</dbReference>
<reference evidence="1" key="1">
    <citation type="submission" date="2020-05" db="EMBL/GenBank/DDBJ databases">
        <authorList>
            <person name="Chiriac C."/>
            <person name="Salcher M."/>
            <person name="Ghai R."/>
            <person name="Kavagutti S V."/>
        </authorList>
    </citation>
    <scope>NUCLEOTIDE SEQUENCE</scope>
</reference>
<evidence type="ECO:0000313" key="1">
    <source>
        <dbReference type="EMBL" id="CAB4573401.1"/>
    </source>
</evidence>
<dbReference type="PANTHER" id="PTHR43845">
    <property type="entry name" value="BLR5969 PROTEIN"/>
    <property type="match status" value="1"/>
</dbReference>
<dbReference type="AlphaFoldDB" id="A0A6J6EAR6"/>
<accession>A0A6J6EAR6</accession>